<feature type="compositionally biased region" description="Pro residues" evidence="1">
    <location>
        <begin position="17"/>
        <end position="26"/>
    </location>
</feature>
<feature type="compositionally biased region" description="Basic and acidic residues" evidence="1">
    <location>
        <begin position="143"/>
        <end position="152"/>
    </location>
</feature>
<dbReference type="RefSeq" id="XP_060537610.1">
    <property type="nucleotide sequence ID" value="XM_060681627.1"/>
</dbReference>
<reference evidence="3" key="1">
    <citation type="submission" date="2025-08" db="UniProtKB">
        <authorList>
            <consortium name="RefSeq"/>
        </authorList>
    </citation>
    <scope>IDENTIFICATION</scope>
    <source>
        <tissue evidence="3">Blood</tissue>
    </source>
</reference>
<evidence type="ECO:0000313" key="3">
    <source>
        <dbReference type="RefSeq" id="XP_060537610.1"/>
    </source>
</evidence>
<proteinExistence type="predicted"/>
<feature type="region of interest" description="Disordered" evidence="1">
    <location>
        <begin position="1"/>
        <end position="275"/>
    </location>
</feature>
<feature type="compositionally biased region" description="Low complexity" evidence="1">
    <location>
        <begin position="1"/>
        <end position="16"/>
    </location>
</feature>
<sequence length="275" mass="27151">MAGRAAAPGKTGAPSPAAAPPSPPAGCPRALPPTDGAPCEGGARQSPAGARLQKEALGKRRPPRPSSPRPSPRQEGFAGDCYGCGGAEPRRGQSSSRRRPQTPRKRPAPPEGPPPTLDPRRPEGADRAGGAALKGAAGGAEVRAADGQRGGDADPSPTAIPARGPSPPSAGAPREPSSRLGGGCGARRVDARGGKRRRGCCGKKTPAHPASAAGAERTAGSGPSAAPGLGVSLGGRSPGWAEGGSNPRALQPPPAPSPPERPPSPPPRLAKRISA</sequence>
<protein>
    <submittedName>
        <fullName evidence="3">Collagen alpha-1(I) chain-like</fullName>
    </submittedName>
</protein>
<accession>A0ABM3YNC2</accession>
<organism evidence="2 3">
    <name type="scientific">Pantherophis guttatus</name>
    <name type="common">Corn snake</name>
    <name type="synonym">Elaphe guttata</name>
    <dbReference type="NCBI Taxonomy" id="94885"/>
    <lineage>
        <taxon>Eukaryota</taxon>
        <taxon>Metazoa</taxon>
        <taxon>Chordata</taxon>
        <taxon>Craniata</taxon>
        <taxon>Vertebrata</taxon>
        <taxon>Euteleostomi</taxon>
        <taxon>Lepidosauria</taxon>
        <taxon>Squamata</taxon>
        <taxon>Bifurcata</taxon>
        <taxon>Unidentata</taxon>
        <taxon>Episquamata</taxon>
        <taxon>Toxicofera</taxon>
        <taxon>Serpentes</taxon>
        <taxon>Colubroidea</taxon>
        <taxon>Colubridae</taxon>
        <taxon>Colubrinae</taxon>
        <taxon>Pantherophis</taxon>
    </lineage>
</organism>
<keyword evidence="2" id="KW-1185">Reference proteome</keyword>
<feature type="compositionally biased region" description="Low complexity" evidence="1">
    <location>
        <begin position="219"/>
        <end position="228"/>
    </location>
</feature>
<evidence type="ECO:0000313" key="2">
    <source>
        <dbReference type="Proteomes" id="UP001652622"/>
    </source>
</evidence>
<dbReference type="Proteomes" id="UP001652622">
    <property type="component" value="Unplaced"/>
</dbReference>
<name>A0ABM3YNC2_PANGU</name>
<feature type="compositionally biased region" description="Pro residues" evidence="1">
    <location>
        <begin position="250"/>
        <end position="268"/>
    </location>
</feature>
<gene>
    <name evidence="3" type="primary">LOC132709013</name>
</gene>
<evidence type="ECO:0000256" key="1">
    <source>
        <dbReference type="SAM" id="MobiDB-lite"/>
    </source>
</evidence>
<dbReference type="PRINTS" id="PR01217">
    <property type="entry name" value="PRICHEXTENSN"/>
</dbReference>
<feature type="compositionally biased region" description="Basic residues" evidence="1">
    <location>
        <begin position="96"/>
        <end position="107"/>
    </location>
</feature>
<dbReference type="GeneID" id="132709013"/>